<feature type="compositionally biased region" description="Basic residues" evidence="1">
    <location>
        <begin position="354"/>
        <end position="366"/>
    </location>
</feature>
<name>A0A1J6I7D1_NICAT</name>
<dbReference type="EMBL" id="MJEQ01037189">
    <property type="protein sequence ID" value="OIT00348.1"/>
    <property type="molecule type" value="Genomic_DNA"/>
</dbReference>
<dbReference type="Gramene" id="OIT00348">
    <property type="protein sequence ID" value="OIT00348"/>
    <property type="gene ID" value="A4A49_33781"/>
</dbReference>
<feature type="region of interest" description="Disordered" evidence="1">
    <location>
        <begin position="343"/>
        <end position="366"/>
    </location>
</feature>
<protein>
    <submittedName>
        <fullName evidence="2">Uncharacterized protein</fullName>
    </submittedName>
</protein>
<evidence type="ECO:0000313" key="3">
    <source>
        <dbReference type="Proteomes" id="UP000187609"/>
    </source>
</evidence>
<dbReference type="Proteomes" id="UP000187609">
    <property type="component" value="Unassembled WGS sequence"/>
</dbReference>
<gene>
    <name evidence="2" type="ORF">A4A49_33781</name>
</gene>
<organism evidence="2 3">
    <name type="scientific">Nicotiana attenuata</name>
    <name type="common">Coyote tobacco</name>
    <dbReference type="NCBI Taxonomy" id="49451"/>
    <lineage>
        <taxon>Eukaryota</taxon>
        <taxon>Viridiplantae</taxon>
        <taxon>Streptophyta</taxon>
        <taxon>Embryophyta</taxon>
        <taxon>Tracheophyta</taxon>
        <taxon>Spermatophyta</taxon>
        <taxon>Magnoliopsida</taxon>
        <taxon>eudicotyledons</taxon>
        <taxon>Gunneridae</taxon>
        <taxon>Pentapetalae</taxon>
        <taxon>asterids</taxon>
        <taxon>lamiids</taxon>
        <taxon>Solanales</taxon>
        <taxon>Solanaceae</taxon>
        <taxon>Nicotianoideae</taxon>
        <taxon>Nicotianeae</taxon>
        <taxon>Nicotiana</taxon>
    </lineage>
</organism>
<dbReference type="AlphaFoldDB" id="A0A1J6I7D1"/>
<accession>A0A1J6I7D1</accession>
<evidence type="ECO:0000256" key="1">
    <source>
        <dbReference type="SAM" id="MobiDB-lite"/>
    </source>
</evidence>
<sequence length="366" mass="38401">MTAGDRNDAGVAKSTVARATNAKNQATTALKTNADRVVALFEPNSAVVQGIRESDPKLKRNGLNNAMSNVGASGGQALVGQTGNEQAGKAKNPAAARGSAGMLEGPAAEQIMESGVNFAPGSTATLNDLNAADVGGISQDLKASKNYVCDRDSIGVLKALGDRQKTDRHTTVSRLETNFAHNAVGGRAIQLTNLSSKFSVGQDLHMLNKTNVAPDMEKNKFSEDIPATRALAIIYNAVSKATVVVLPENNMTAIKHDDEQQLEGSDALNKVTATGNSGEATVPLQTFANLETRSPRPASNFDNIAADASSTTTVASSSSVADHILVFLKGSFAFTKLRELHHPCTGGSSSTNMRTRRRRRAAAVQN</sequence>
<keyword evidence="3" id="KW-1185">Reference proteome</keyword>
<reference evidence="2" key="1">
    <citation type="submission" date="2016-11" db="EMBL/GenBank/DDBJ databases">
        <title>The genome of Nicotiana attenuata.</title>
        <authorList>
            <person name="Xu S."/>
            <person name="Brockmoeller T."/>
            <person name="Gaquerel E."/>
            <person name="Navarro A."/>
            <person name="Kuhl H."/>
            <person name="Gase K."/>
            <person name="Ling Z."/>
            <person name="Zhou W."/>
            <person name="Kreitzer C."/>
            <person name="Stanke M."/>
            <person name="Tang H."/>
            <person name="Lyons E."/>
            <person name="Pandey P."/>
            <person name="Pandey S.P."/>
            <person name="Timmermann B."/>
            <person name="Baldwin I.T."/>
        </authorList>
    </citation>
    <scope>NUCLEOTIDE SEQUENCE [LARGE SCALE GENOMIC DNA]</scope>
    <source>
        <strain evidence="2">UT</strain>
    </source>
</reference>
<evidence type="ECO:0000313" key="2">
    <source>
        <dbReference type="EMBL" id="OIT00348.1"/>
    </source>
</evidence>
<feature type="region of interest" description="Disordered" evidence="1">
    <location>
        <begin position="74"/>
        <end position="99"/>
    </location>
</feature>
<proteinExistence type="predicted"/>
<comment type="caution">
    <text evidence="2">The sequence shown here is derived from an EMBL/GenBank/DDBJ whole genome shotgun (WGS) entry which is preliminary data.</text>
</comment>